<evidence type="ECO:0000313" key="1">
    <source>
        <dbReference type="EMBL" id="KAI9906585.1"/>
    </source>
</evidence>
<name>A0ACC0VJN3_9STRA</name>
<evidence type="ECO:0000313" key="2">
    <source>
        <dbReference type="Proteomes" id="UP001163321"/>
    </source>
</evidence>
<gene>
    <name evidence="1" type="ORF">PsorP6_002905</name>
</gene>
<comment type="caution">
    <text evidence="1">The sequence shown here is derived from an EMBL/GenBank/DDBJ whole genome shotgun (WGS) entry which is preliminary data.</text>
</comment>
<reference evidence="1 2" key="1">
    <citation type="journal article" date="2022" name="bioRxiv">
        <title>The genome of the oomycete Peronosclerospora sorghi, a cosmopolitan pathogen of maize and sorghum, is inflated with dispersed pseudogenes.</title>
        <authorList>
            <person name="Fletcher K."/>
            <person name="Martin F."/>
            <person name="Isakeit T."/>
            <person name="Cavanaugh K."/>
            <person name="Magill C."/>
            <person name="Michelmore R."/>
        </authorList>
    </citation>
    <scope>NUCLEOTIDE SEQUENCE [LARGE SCALE GENOMIC DNA]</scope>
    <source>
        <strain evidence="1">P6</strain>
    </source>
</reference>
<organism evidence="1 2">
    <name type="scientific">Peronosclerospora sorghi</name>
    <dbReference type="NCBI Taxonomy" id="230839"/>
    <lineage>
        <taxon>Eukaryota</taxon>
        <taxon>Sar</taxon>
        <taxon>Stramenopiles</taxon>
        <taxon>Oomycota</taxon>
        <taxon>Peronosporomycetes</taxon>
        <taxon>Peronosporales</taxon>
        <taxon>Peronosporaceae</taxon>
        <taxon>Peronosclerospora</taxon>
    </lineage>
</organism>
<sequence length="449" mass="51729">MMLHPSLQVAADPEDMPKKKALRSDETIDDEDRALNINGLVERVQTGASAQVKKLSARALTKKGLVDKYVTKHKELMPSYKKTTPVDELQVPLLNTDIDKPLSSIPPDLTAKWDRKVSTAILTLQDRQQIEVAYDFISGGSFQDMKQEMVRLFTTGKNTGLEIYTALSKTNVLNELESRKHAMANVELLKAGRLQYWNKSKKEYDEVLNTLRALENNDEMVNNMFRNVEQLKKFIKLKNPLKRGVSRKVKLEIIRENEDDLFFTLINDYGHDTFTTIIFKASQDEQHFSEASTLRNEYFHFLINRNIVPEQLFKLMKMEEDKTLISHKFSMLAKYVRWLIRVSPPPPFRPLYSFNPSFQDPEFHTKLAYFVAQAILQRKESPGTFEDAVHIVELIIDSHSNIDRRYNKFISEVAVQGKNEAELLALLQEAYRTGGLEGLKKKLDNVGTE</sequence>
<proteinExistence type="predicted"/>
<keyword evidence="2" id="KW-1185">Reference proteome</keyword>
<protein>
    <submittedName>
        <fullName evidence="1">Uncharacterized protein</fullName>
    </submittedName>
</protein>
<dbReference type="EMBL" id="CM047587">
    <property type="protein sequence ID" value="KAI9906585.1"/>
    <property type="molecule type" value="Genomic_DNA"/>
</dbReference>
<accession>A0ACC0VJN3</accession>
<dbReference type="Proteomes" id="UP001163321">
    <property type="component" value="Chromosome 8"/>
</dbReference>